<feature type="region of interest" description="Disordered" evidence="1">
    <location>
        <begin position="30"/>
        <end position="52"/>
    </location>
</feature>
<organism evidence="2 3">
    <name type="scientific">Cercospora kikuchii</name>
    <dbReference type="NCBI Taxonomy" id="84275"/>
    <lineage>
        <taxon>Eukaryota</taxon>
        <taxon>Fungi</taxon>
        <taxon>Dikarya</taxon>
        <taxon>Ascomycota</taxon>
        <taxon>Pezizomycotina</taxon>
        <taxon>Dothideomycetes</taxon>
        <taxon>Dothideomycetidae</taxon>
        <taxon>Mycosphaerellales</taxon>
        <taxon>Mycosphaerellaceae</taxon>
        <taxon>Cercospora</taxon>
    </lineage>
</organism>
<feature type="region of interest" description="Disordered" evidence="1">
    <location>
        <begin position="273"/>
        <end position="324"/>
    </location>
</feature>
<dbReference type="RefSeq" id="XP_044656316.1">
    <property type="nucleotide sequence ID" value="XM_044800381.1"/>
</dbReference>
<evidence type="ECO:0000256" key="1">
    <source>
        <dbReference type="SAM" id="MobiDB-lite"/>
    </source>
</evidence>
<comment type="caution">
    <text evidence="2">The sequence shown here is derived from an EMBL/GenBank/DDBJ whole genome shotgun (WGS) entry which is preliminary data.</text>
</comment>
<name>A0A9P3CCQ0_9PEZI</name>
<feature type="region of interest" description="Disordered" evidence="1">
    <location>
        <begin position="88"/>
        <end position="120"/>
    </location>
</feature>
<dbReference type="EMBL" id="BOLY01000003">
    <property type="protein sequence ID" value="GIZ41829.1"/>
    <property type="molecule type" value="Genomic_DNA"/>
</dbReference>
<gene>
    <name evidence="2" type="ORF">CKM354_000512000</name>
</gene>
<feature type="region of interest" description="Disordered" evidence="1">
    <location>
        <begin position="160"/>
        <end position="181"/>
    </location>
</feature>
<evidence type="ECO:0000313" key="3">
    <source>
        <dbReference type="Proteomes" id="UP000825890"/>
    </source>
</evidence>
<proteinExistence type="predicted"/>
<feature type="region of interest" description="Disordered" evidence="1">
    <location>
        <begin position="574"/>
        <end position="628"/>
    </location>
</feature>
<protein>
    <submittedName>
        <fullName evidence="2">Uncharacterized protein</fullName>
    </submittedName>
</protein>
<dbReference type="GeneID" id="68290695"/>
<dbReference type="Proteomes" id="UP000825890">
    <property type="component" value="Unassembled WGS sequence"/>
</dbReference>
<feature type="compositionally biased region" description="Basic and acidic residues" evidence="1">
    <location>
        <begin position="593"/>
        <end position="603"/>
    </location>
</feature>
<sequence length="659" mass="72493">MSEDYSSYLDSWDWDQSDATQWQHIFDEQAREGQETDTQAGNGISAHGSAAQVGTATHMESGIAHGFGQALPDPALFLSSSDVALPSVEQHETRLEGHGATQLSQQQAHTTHRARIPENTANNMSANVYGYVEWSSNVNTYDRDNISATPVPVRQADGRTANAQHHEGTNNGDEVESNTQDPDQLQQIIDPTFFQQDLHNFMPADYNQNAVPHAQTNSHGMVDWLSMPIQSAEEYHYDAARPSQPYPQGYHFDNTAATQLPDHGLHLAYRNQSLSNEPPRHGHDPSFSPEAAYSTDIFSPTPGPSEFSTEPEPKSRRARSTTTKNPNTIVMKTSVNCVAPGCGRPFRNRTHVLDLCNRCARKHDRRTAEAQPNLLDPEVPDIVAARALIYPPQPGRGPPVSQDELAHLLAHEDDYIQRLLDAVNFVVPGGEGGNSKGPGLSWETRQQITFNQKLRMEGTSHKGAEGLYRRSLITARLRALFLELHQFHTGAQESFYAIGGNNAGYNADTSMTFQERFESVREFLRTNKRMVMDVIEGRGVKSIVANPKGYNKRKVSNNACNEDKKEIMGMGKERMGSVGLGVDGKGKKKRRRGGEDKGEESGRGSKRVTRSVAAAEGSAGNPAVRVEEAPFETRLREALAAGDLAWDASGVGEGPSAFR</sequence>
<evidence type="ECO:0000313" key="2">
    <source>
        <dbReference type="EMBL" id="GIZ41829.1"/>
    </source>
</evidence>
<accession>A0A9P3CCQ0</accession>
<reference evidence="2 3" key="1">
    <citation type="submission" date="2021-01" db="EMBL/GenBank/DDBJ databases">
        <title>Cercospora kikuchii MAFF 305040 whole genome shotgun sequence.</title>
        <authorList>
            <person name="Kashiwa T."/>
            <person name="Suzuki T."/>
        </authorList>
    </citation>
    <scope>NUCLEOTIDE SEQUENCE [LARGE SCALE GENOMIC DNA]</scope>
    <source>
        <strain evidence="2 3">MAFF 305040</strain>
    </source>
</reference>
<dbReference type="OrthoDB" id="265717at2759"/>
<keyword evidence="3" id="KW-1185">Reference proteome</keyword>
<dbReference type="AlphaFoldDB" id="A0A9P3CCQ0"/>